<evidence type="ECO:0000256" key="3">
    <source>
        <dbReference type="ARBA" id="ARBA00022832"/>
    </source>
</evidence>
<dbReference type="InterPro" id="IPR006683">
    <property type="entry name" value="Thioestr_dom"/>
</dbReference>
<dbReference type="GO" id="GO:0006633">
    <property type="term" value="P:fatty acid biosynthetic process"/>
    <property type="evidence" value="ECO:0007669"/>
    <property type="project" value="UniProtKB-KW"/>
</dbReference>
<gene>
    <name evidence="9" type="primary">fapR</name>
    <name evidence="11" type="ORF">B0W44_07045</name>
</gene>
<dbReference type="GO" id="GO:0045892">
    <property type="term" value="P:negative regulation of DNA-templated transcription"/>
    <property type="evidence" value="ECO:0007669"/>
    <property type="project" value="UniProtKB-UniRule"/>
</dbReference>
<keyword evidence="3 9" id="KW-0276">Fatty acid metabolism</keyword>
<reference evidence="11 12" key="1">
    <citation type="journal article" date="2015" name="Int. J. Syst. Evol. Microbiol.">
        <title>Novibacillus thermophilus gen. nov., sp. nov., a Gram-staining-negative and moderately thermophilic member of the family Thermoactinomycetaceae.</title>
        <authorList>
            <person name="Yang G."/>
            <person name="Chen J."/>
            <person name="Zhou S."/>
        </authorList>
    </citation>
    <scope>NUCLEOTIDE SEQUENCE [LARGE SCALE GENOMIC DNA]</scope>
    <source>
        <strain evidence="11 12">SG-1</strain>
    </source>
</reference>
<evidence type="ECO:0000256" key="9">
    <source>
        <dbReference type="HAMAP-Rule" id="MF_01814"/>
    </source>
</evidence>
<evidence type="ECO:0000256" key="6">
    <source>
        <dbReference type="ARBA" id="ARBA00023125"/>
    </source>
</evidence>
<comment type="similarity">
    <text evidence="9">Belongs to the FapR family.</text>
</comment>
<evidence type="ECO:0000256" key="2">
    <source>
        <dbReference type="ARBA" id="ARBA00022516"/>
    </source>
</evidence>
<organism evidence="11 12">
    <name type="scientific">Novibacillus thermophilus</name>
    <dbReference type="NCBI Taxonomy" id="1471761"/>
    <lineage>
        <taxon>Bacteria</taxon>
        <taxon>Bacillati</taxon>
        <taxon>Bacillota</taxon>
        <taxon>Bacilli</taxon>
        <taxon>Bacillales</taxon>
        <taxon>Thermoactinomycetaceae</taxon>
        <taxon>Novibacillus</taxon>
    </lineage>
</organism>
<keyword evidence="8 9" id="KW-0804">Transcription</keyword>
<dbReference type="Gene3D" id="1.10.10.10">
    <property type="entry name" value="Winged helix-like DNA-binding domain superfamily/Winged helix DNA-binding domain"/>
    <property type="match status" value="1"/>
</dbReference>
<dbReference type="KEGG" id="ntr:B0W44_07045"/>
<comment type="function">
    <text evidence="9">Transcriptional factor involved in regulation of membrane lipid biosynthesis by repressing genes involved in fatty acid and phospholipid metabolism.</text>
</comment>
<dbReference type="HAMAP" id="MF_01814">
    <property type="entry name" value="Transcrip_fact_FapR"/>
    <property type="match status" value="1"/>
</dbReference>
<keyword evidence="12" id="KW-1185">Reference proteome</keyword>
<evidence type="ECO:0000256" key="7">
    <source>
        <dbReference type="ARBA" id="ARBA00023160"/>
    </source>
</evidence>
<dbReference type="Pfam" id="PF03061">
    <property type="entry name" value="4HBT"/>
    <property type="match status" value="1"/>
</dbReference>
<dbReference type="EMBL" id="CP019699">
    <property type="protein sequence ID" value="AQS55577.1"/>
    <property type="molecule type" value="Genomic_DNA"/>
</dbReference>
<dbReference type="InterPro" id="IPR036388">
    <property type="entry name" value="WH-like_DNA-bd_sf"/>
</dbReference>
<evidence type="ECO:0000313" key="11">
    <source>
        <dbReference type="EMBL" id="AQS55577.1"/>
    </source>
</evidence>
<dbReference type="NCBIfam" id="NF003359">
    <property type="entry name" value="PRK04424.1"/>
    <property type="match status" value="1"/>
</dbReference>
<dbReference type="PIRSF" id="PIRSF037733">
    <property type="entry name" value="Transcription_factor_FapR"/>
    <property type="match status" value="1"/>
</dbReference>
<feature type="domain" description="Thioesterase" evidence="10">
    <location>
        <begin position="108"/>
        <end position="176"/>
    </location>
</feature>
<evidence type="ECO:0000256" key="4">
    <source>
        <dbReference type="ARBA" id="ARBA00023015"/>
    </source>
</evidence>
<keyword evidence="2 9" id="KW-0444">Lipid biosynthesis</keyword>
<proteinExistence type="inferred from homology"/>
<evidence type="ECO:0000256" key="5">
    <source>
        <dbReference type="ARBA" id="ARBA00023098"/>
    </source>
</evidence>
<keyword evidence="1 9" id="KW-0678">Repressor</keyword>
<dbReference type="InterPro" id="IPR029069">
    <property type="entry name" value="HotDog_dom_sf"/>
</dbReference>
<dbReference type="Proteomes" id="UP000188603">
    <property type="component" value="Chromosome"/>
</dbReference>
<dbReference type="AlphaFoldDB" id="A0A1U9K689"/>
<keyword evidence="4 9" id="KW-0805">Transcription regulation</keyword>
<keyword evidence="7 9" id="KW-0275">Fatty acid biosynthesis</keyword>
<dbReference type="CDD" id="cd03440">
    <property type="entry name" value="hot_dog"/>
    <property type="match status" value="1"/>
</dbReference>
<dbReference type="InterPro" id="IPR017275">
    <property type="entry name" value="Transcription_factor_FapR"/>
</dbReference>
<keyword evidence="5 9" id="KW-0443">Lipid metabolism</keyword>
<sequence>MVNALRLSKRQRQQELSRQWADNPFITDEDMANKFNVSVQTIRLDRMELGIPELRERIKSMAEQAYGQVRSLPPDEVIGDIIDLELDRYGISLFEVGAEHVFSRNNIARGHYLFAQANSLAIALIDEELALTAKSTVRFLKPVVLGDKCIAKAKVASHGEERSEVEVETRVGEDRVLHGQFDIYHGPLERVSNR</sequence>
<dbReference type="STRING" id="1471761.B0W44_07045"/>
<dbReference type="SUPFAM" id="SSF54637">
    <property type="entry name" value="Thioesterase/thiol ester dehydrase-isomerase"/>
    <property type="match status" value="1"/>
</dbReference>
<evidence type="ECO:0000259" key="10">
    <source>
        <dbReference type="Pfam" id="PF03061"/>
    </source>
</evidence>
<evidence type="ECO:0000256" key="1">
    <source>
        <dbReference type="ARBA" id="ARBA00022491"/>
    </source>
</evidence>
<dbReference type="Gene3D" id="3.10.129.10">
    <property type="entry name" value="Hotdog Thioesterase"/>
    <property type="match status" value="1"/>
</dbReference>
<keyword evidence="6 9" id="KW-0238">DNA-binding</keyword>
<accession>A0A1U9K689</accession>
<name>A0A1U9K689_9BACL</name>
<dbReference type="GO" id="GO:0003700">
    <property type="term" value="F:DNA-binding transcription factor activity"/>
    <property type="evidence" value="ECO:0007669"/>
    <property type="project" value="UniProtKB-UniRule"/>
</dbReference>
<dbReference type="GO" id="GO:0045717">
    <property type="term" value="P:negative regulation of fatty acid biosynthetic process"/>
    <property type="evidence" value="ECO:0007669"/>
    <property type="project" value="UniProtKB-UniRule"/>
</dbReference>
<dbReference type="GO" id="GO:0003677">
    <property type="term" value="F:DNA binding"/>
    <property type="evidence" value="ECO:0007669"/>
    <property type="project" value="UniProtKB-KW"/>
</dbReference>
<evidence type="ECO:0000256" key="8">
    <source>
        <dbReference type="ARBA" id="ARBA00023163"/>
    </source>
</evidence>
<evidence type="ECO:0000313" key="12">
    <source>
        <dbReference type="Proteomes" id="UP000188603"/>
    </source>
</evidence>
<protein>
    <recommendedName>
        <fullName evidence="9">Transcription factor FapR</fullName>
    </recommendedName>
    <alternativeName>
        <fullName evidence="9">Fatty acid and phospholipid biosynthesis regulator</fullName>
    </alternativeName>
</protein>